<dbReference type="NCBIfam" id="NF043076">
    <property type="entry name" value="PHA_gran_PhaM"/>
    <property type="match status" value="1"/>
</dbReference>
<evidence type="ECO:0000256" key="1">
    <source>
        <dbReference type="SAM" id="MobiDB-lite"/>
    </source>
</evidence>
<reference evidence="2 3" key="1">
    <citation type="journal article" date="2019" name="Nat. Microbiol.">
        <title>Mediterranean grassland soil C-N compound turnover is dependent on rainfall and depth, and is mediated by genomically divergent microorganisms.</title>
        <authorList>
            <person name="Diamond S."/>
            <person name="Andeer P.F."/>
            <person name="Li Z."/>
            <person name="Crits-Christoph A."/>
            <person name="Burstein D."/>
            <person name="Anantharaman K."/>
            <person name="Lane K.R."/>
            <person name="Thomas B.C."/>
            <person name="Pan C."/>
            <person name="Northen T.R."/>
            <person name="Banfield J.F."/>
        </authorList>
    </citation>
    <scope>NUCLEOTIDE SEQUENCE [LARGE SCALE GENOMIC DNA]</scope>
    <source>
        <strain evidence="2">NP_8</strain>
    </source>
</reference>
<sequence length="112" mass="12115">MNQPPDPFEFLKNLWGPMGLPPAGVMAPTLGQDEIERRIAELRSVESWLNMNLSVLRATLHGLEMQKSGLAAMRDAAAMGNKAQDPAGDRPAAPAEERSDVPQPGREGPSKK</sequence>
<feature type="region of interest" description="Disordered" evidence="1">
    <location>
        <begin position="75"/>
        <end position="112"/>
    </location>
</feature>
<dbReference type="Proteomes" id="UP000318834">
    <property type="component" value="Unassembled WGS sequence"/>
</dbReference>
<organism evidence="2 3">
    <name type="scientific">Candidatus Segetimicrobium genomatis</name>
    <dbReference type="NCBI Taxonomy" id="2569760"/>
    <lineage>
        <taxon>Bacteria</taxon>
        <taxon>Bacillati</taxon>
        <taxon>Candidatus Sysuimicrobiota</taxon>
        <taxon>Candidatus Sysuimicrobiia</taxon>
        <taxon>Candidatus Sysuimicrobiales</taxon>
        <taxon>Candidatus Segetimicrobiaceae</taxon>
        <taxon>Candidatus Segetimicrobium</taxon>
    </lineage>
</organism>
<gene>
    <name evidence="2" type="ORF">E6H05_11105</name>
</gene>
<evidence type="ECO:0000313" key="3">
    <source>
        <dbReference type="Proteomes" id="UP000318834"/>
    </source>
</evidence>
<dbReference type="InterPro" id="IPR050026">
    <property type="entry name" value="PHA_gran_PhaM_N"/>
</dbReference>
<evidence type="ECO:0000313" key="2">
    <source>
        <dbReference type="EMBL" id="TMI72526.1"/>
    </source>
</evidence>
<protein>
    <submittedName>
        <fullName evidence="2">Uncharacterized protein</fullName>
    </submittedName>
</protein>
<proteinExistence type="predicted"/>
<dbReference type="AlphaFoldDB" id="A0A537IPH2"/>
<dbReference type="EMBL" id="VBAP01000087">
    <property type="protein sequence ID" value="TMI72526.1"/>
    <property type="molecule type" value="Genomic_DNA"/>
</dbReference>
<accession>A0A537IPH2</accession>
<comment type="caution">
    <text evidence="2">The sequence shown here is derived from an EMBL/GenBank/DDBJ whole genome shotgun (WGS) entry which is preliminary data.</text>
</comment>
<name>A0A537IPH2_9BACT</name>